<sequence length="428" mass="48016">MRQSRRTLLCLPVTDCTRCIMSRVGPVPTHKVTKSQSHPVMHIILTALTATTLVTLPLLQKTTSLPFPQTLPTRKPCPLLLPSDPQTPINPYAILPLHHPSTTNLTIPLAALQKARRELWPLYPRPPAFPGNAEAYEAVNQAFEFLSGTADVLLGGARMGKREFDRRYRFAVQSALCEGWNEWVMREELREREGVAMVWRGEVGMLLEAGRAEDWRGLLELIRGVLGADLRWWDRVVGVCKERGEVVVVEGVVRYRDAKGQTKEARYPVTLPPVGGQRLSPLQWYLVYAGWVSWGLLGVLAVVWARRGSKAGRTTDCRARVSREMSSGSEMPVKIRRGPSVGPRERRRSSAGGRDRRKSSVRSEGCRVMRYPTPCTGHVQGRMEARRGSLKQRRRSRVGSEARGRAGEGIFVERELLVYSDSIRQPAG</sequence>
<name>A0A6G1L7S9_9PEZI</name>
<evidence type="ECO:0000256" key="1">
    <source>
        <dbReference type="SAM" id="MobiDB-lite"/>
    </source>
</evidence>
<keyword evidence="2" id="KW-0472">Membrane</keyword>
<feature type="compositionally biased region" description="Basic residues" evidence="1">
    <location>
        <begin position="345"/>
        <end position="360"/>
    </location>
</feature>
<accession>A0A6G1L7S9</accession>
<dbReference type="EMBL" id="ML995841">
    <property type="protein sequence ID" value="KAF2768690.1"/>
    <property type="molecule type" value="Genomic_DNA"/>
</dbReference>
<feature type="region of interest" description="Disordered" evidence="1">
    <location>
        <begin position="315"/>
        <end position="405"/>
    </location>
</feature>
<organism evidence="3 4">
    <name type="scientific">Teratosphaeria nubilosa</name>
    <dbReference type="NCBI Taxonomy" id="161662"/>
    <lineage>
        <taxon>Eukaryota</taxon>
        <taxon>Fungi</taxon>
        <taxon>Dikarya</taxon>
        <taxon>Ascomycota</taxon>
        <taxon>Pezizomycotina</taxon>
        <taxon>Dothideomycetes</taxon>
        <taxon>Dothideomycetidae</taxon>
        <taxon>Mycosphaerellales</taxon>
        <taxon>Teratosphaeriaceae</taxon>
        <taxon>Teratosphaeria</taxon>
    </lineage>
</organism>
<evidence type="ECO:0000313" key="3">
    <source>
        <dbReference type="EMBL" id="KAF2768690.1"/>
    </source>
</evidence>
<protein>
    <submittedName>
        <fullName evidence="3">Uncharacterized protein</fullName>
    </submittedName>
</protein>
<evidence type="ECO:0000313" key="4">
    <source>
        <dbReference type="Proteomes" id="UP000799436"/>
    </source>
</evidence>
<dbReference type="AlphaFoldDB" id="A0A6G1L7S9"/>
<keyword evidence="2" id="KW-0812">Transmembrane</keyword>
<keyword evidence="4" id="KW-1185">Reference proteome</keyword>
<proteinExistence type="predicted"/>
<dbReference type="Proteomes" id="UP000799436">
    <property type="component" value="Unassembled WGS sequence"/>
</dbReference>
<feature type="transmembrane region" description="Helical" evidence="2">
    <location>
        <begin position="282"/>
        <end position="305"/>
    </location>
</feature>
<gene>
    <name evidence="3" type="ORF">EJ03DRAFT_375045</name>
</gene>
<evidence type="ECO:0000256" key="2">
    <source>
        <dbReference type="SAM" id="Phobius"/>
    </source>
</evidence>
<keyword evidence="2" id="KW-1133">Transmembrane helix</keyword>
<feature type="compositionally biased region" description="Basic residues" evidence="1">
    <location>
        <begin position="388"/>
        <end position="397"/>
    </location>
</feature>
<reference evidence="3" key="1">
    <citation type="journal article" date="2020" name="Stud. Mycol.">
        <title>101 Dothideomycetes genomes: a test case for predicting lifestyles and emergence of pathogens.</title>
        <authorList>
            <person name="Haridas S."/>
            <person name="Albert R."/>
            <person name="Binder M."/>
            <person name="Bloem J."/>
            <person name="Labutti K."/>
            <person name="Salamov A."/>
            <person name="Andreopoulos B."/>
            <person name="Baker S."/>
            <person name="Barry K."/>
            <person name="Bills G."/>
            <person name="Bluhm B."/>
            <person name="Cannon C."/>
            <person name="Castanera R."/>
            <person name="Culley D."/>
            <person name="Daum C."/>
            <person name="Ezra D."/>
            <person name="Gonzalez J."/>
            <person name="Henrissat B."/>
            <person name="Kuo A."/>
            <person name="Liang C."/>
            <person name="Lipzen A."/>
            <person name="Lutzoni F."/>
            <person name="Magnuson J."/>
            <person name="Mondo S."/>
            <person name="Nolan M."/>
            <person name="Ohm R."/>
            <person name="Pangilinan J."/>
            <person name="Park H.-J."/>
            <person name="Ramirez L."/>
            <person name="Alfaro M."/>
            <person name="Sun H."/>
            <person name="Tritt A."/>
            <person name="Yoshinaga Y."/>
            <person name="Zwiers L.-H."/>
            <person name="Turgeon B."/>
            <person name="Goodwin S."/>
            <person name="Spatafora J."/>
            <person name="Crous P."/>
            <person name="Grigoriev I."/>
        </authorList>
    </citation>
    <scope>NUCLEOTIDE SEQUENCE</scope>
    <source>
        <strain evidence="3">CBS 116005</strain>
    </source>
</reference>